<feature type="domain" description="Pseudouridine synthase RsuA/RluA-like" evidence="5">
    <location>
        <begin position="91"/>
        <end position="242"/>
    </location>
</feature>
<dbReference type="InterPro" id="IPR020103">
    <property type="entry name" value="PsdUridine_synth_cat_dom_sf"/>
</dbReference>
<dbReference type="GO" id="GO:0016853">
    <property type="term" value="F:isomerase activity"/>
    <property type="evidence" value="ECO:0007669"/>
    <property type="project" value="UniProtKB-KW"/>
</dbReference>
<organism evidence="6 7">
    <name type="scientific">Lapidilactobacillus gannanensis</name>
    <dbReference type="NCBI Taxonomy" id="2486002"/>
    <lineage>
        <taxon>Bacteria</taxon>
        <taxon>Bacillati</taxon>
        <taxon>Bacillota</taxon>
        <taxon>Bacilli</taxon>
        <taxon>Lactobacillales</taxon>
        <taxon>Lactobacillaceae</taxon>
        <taxon>Lapidilactobacillus</taxon>
    </lineage>
</organism>
<dbReference type="PANTHER" id="PTHR21600">
    <property type="entry name" value="MITOCHONDRIAL RNA PSEUDOURIDINE SYNTHASE"/>
    <property type="match status" value="1"/>
</dbReference>
<accession>A0ABW4BRR1</accession>
<evidence type="ECO:0000256" key="3">
    <source>
        <dbReference type="PROSITE-ProRule" id="PRU00182"/>
    </source>
</evidence>
<dbReference type="NCBIfam" id="TIGR00005">
    <property type="entry name" value="rluA_subfam"/>
    <property type="match status" value="1"/>
</dbReference>
<dbReference type="Gene3D" id="3.30.2350.10">
    <property type="entry name" value="Pseudouridine synthase"/>
    <property type="match status" value="1"/>
</dbReference>
<dbReference type="EMBL" id="JBHTOH010000094">
    <property type="protein sequence ID" value="MFD1412147.1"/>
    <property type="molecule type" value="Genomic_DNA"/>
</dbReference>
<comment type="similarity">
    <text evidence="2 4">Belongs to the pseudouridine synthase RluA family.</text>
</comment>
<gene>
    <name evidence="6" type="ORF">ACFQ4R_11205</name>
</gene>
<dbReference type="InterPro" id="IPR006145">
    <property type="entry name" value="PsdUridine_synth_RsuA/RluA"/>
</dbReference>
<evidence type="ECO:0000313" key="6">
    <source>
        <dbReference type="EMBL" id="MFD1412147.1"/>
    </source>
</evidence>
<comment type="caution">
    <text evidence="6">The sequence shown here is derived from an EMBL/GenBank/DDBJ whole genome shotgun (WGS) entry which is preliminary data.</text>
</comment>
<dbReference type="InterPro" id="IPR050188">
    <property type="entry name" value="RluA_PseudoU_synthase"/>
</dbReference>
<sequence length="302" mass="33767">MEFKWTYQAKNAWPQPMILQTFLKQKGFSKAQLARLKFSGGQIFVNHRERYTNYQLHDQDVIRVFLAPELAAATIQPSQLPIEIVYEDDLFLVLNKSAGVPSIPSRTHATDTIANRVKGYLQAQNAESLSIHIVTRLDMDTSGLIIFAKNAYGHSVLAQQGKTHTLQKSYLAIAQGQFTQTSGLIDLPIGRERQHSMKRIITKTGKASQTSYQVQASTAKATLVKLALLTGRTHQIRVHLAAIGHPLYGDQLYGGPMSIEAQRQALHCTEVKFYQPIKQQEIVLTAPLPADMAQLWAHLNLV</sequence>
<evidence type="ECO:0000256" key="4">
    <source>
        <dbReference type="RuleBase" id="RU362028"/>
    </source>
</evidence>
<comment type="function">
    <text evidence="4">Responsible for synthesis of pseudouridine from uracil.</text>
</comment>
<dbReference type="Proteomes" id="UP001597191">
    <property type="component" value="Unassembled WGS sequence"/>
</dbReference>
<dbReference type="PROSITE" id="PS50889">
    <property type="entry name" value="S4"/>
    <property type="match status" value="1"/>
</dbReference>
<comment type="catalytic activity">
    <reaction evidence="1 4">
        <text>a uridine in RNA = a pseudouridine in RNA</text>
        <dbReference type="Rhea" id="RHEA:48348"/>
        <dbReference type="Rhea" id="RHEA-COMP:12068"/>
        <dbReference type="Rhea" id="RHEA-COMP:12069"/>
        <dbReference type="ChEBI" id="CHEBI:65314"/>
        <dbReference type="ChEBI" id="CHEBI:65315"/>
    </reaction>
</comment>
<reference evidence="7" key="1">
    <citation type="journal article" date="2019" name="Int. J. Syst. Evol. Microbiol.">
        <title>The Global Catalogue of Microorganisms (GCM) 10K type strain sequencing project: providing services to taxonomists for standard genome sequencing and annotation.</title>
        <authorList>
            <consortium name="The Broad Institute Genomics Platform"/>
            <consortium name="The Broad Institute Genome Sequencing Center for Infectious Disease"/>
            <person name="Wu L."/>
            <person name="Ma J."/>
        </authorList>
    </citation>
    <scope>NUCLEOTIDE SEQUENCE [LARGE SCALE GENOMIC DNA]</scope>
    <source>
        <strain evidence="7">CCM 8937</strain>
    </source>
</reference>
<keyword evidence="7" id="KW-1185">Reference proteome</keyword>
<dbReference type="Pfam" id="PF00849">
    <property type="entry name" value="PseudoU_synth_2"/>
    <property type="match status" value="1"/>
</dbReference>
<evidence type="ECO:0000256" key="1">
    <source>
        <dbReference type="ARBA" id="ARBA00000073"/>
    </source>
</evidence>
<proteinExistence type="inferred from homology"/>
<keyword evidence="4 6" id="KW-0413">Isomerase</keyword>
<dbReference type="CDD" id="cd02869">
    <property type="entry name" value="PseudoU_synth_RluA_like"/>
    <property type="match status" value="1"/>
</dbReference>
<keyword evidence="3" id="KW-0694">RNA-binding</keyword>
<dbReference type="SUPFAM" id="SSF55120">
    <property type="entry name" value="Pseudouridine synthase"/>
    <property type="match status" value="1"/>
</dbReference>
<evidence type="ECO:0000313" key="7">
    <source>
        <dbReference type="Proteomes" id="UP001597191"/>
    </source>
</evidence>
<dbReference type="RefSeq" id="WP_125648202.1">
    <property type="nucleotide sequence ID" value="NZ_JBHTOH010000094.1"/>
</dbReference>
<evidence type="ECO:0000259" key="5">
    <source>
        <dbReference type="Pfam" id="PF00849"/>
    </source>
</evidence>
<dbReference type="PANTHER" id="PTHR21600:SF35">
    <property type="entry name" value="PSEUDOURIDINE SYNTHASE"/>
    <property type="match status" value="1"/>
</dbReference>
<evidence type="ECO:0000256" key="2">
    <source>
        <dbReference type="ARBA" id="ARBA00010876"/>
    </source>
</evidence>
<dbReference type="EC" id="5.4.99.-" evidence="4"/>
<dbReference type="InterPro" id="IPR006224">
    <property type="entry name" value="PsdUridine_synth_RluA-like_CS"/>
</dbReference>
<dbReference type="InterPro" id="IPR006225">
    <property type="entry name" value="PsdUridine_synth_RluC/D"/>
</dbReference>
<protein>
    <recommendedName>
        <fullName evidence="4">Pseudouridine synthase</fullName>
        <ecNumber evidence="4">5.4.99.-</ecNumber>
    </recommendedName>
</protein>
<name>A0ABW4BRR1_9LACO</name>
<dbReference type="PROSITE" id="PS01129">
    <property type="entry name" value="PSI_RLU"/>
    <property type="match status" value="1"/>
</dbReference>